<dbReference type="AlphaFoldDB" id="A0A934QQE3"/>
<gene>
    <name evidence="2" type="ORF">JHE00_04155</name>
</gene>
<dbReference type="SUPFAM" id="SSF46785">
    <property type="entry name" value="Winged helix' DNA-binding domain"/>
    <property type="match status" value="1"/>
</dbReference>
<dbReference type="InterPro" id="IPR000835">
    <property type="entry name" value="HTH_MarR-typ"/>
</dbReference>
<name>A0A934QQE3_9PSEU</name>
<evidence type="ECO:0000313" key="3">
    <source>
        <dbReference type="Proteomes" id="UP000635245"/>
    </source>
</evidence>
<evidence type="ECO:0000313" key="2">
    <source>
        <dbReference type="EMBL" id="MBK1783509.1"/>
    </source>
</evidence>
<dbReference type="Proteomes" id="UP000635245">
    <property type="component" value="Unassembled WGS sequence"/>
</dbReference>
<keyword evidence="3" id="KW-1185">Reference proteome</keyword>
<dbReference type="PRINTS" id="PR00598">
    <property type="entry name" value="HTHMARR"/>
</dbReference>
<dbReference type="Pfam" id="PF12802">
    <property type="entry name" value="MarR_2"/>
    <property type="match status" value="1"/>
</dbReference>
<dbReference type="InterPro" id="IPR036388">
    <property type="entry name" value="WH-like_DNA-bd_sf"/>
</dbReference>
<feature type="domain" description="HTH marR-type" evidence="1">
    <location>
        <begin position="22"/>
        <end position="155"/>
    </location>
</feature>
<dbReference type="GO" id="GO:0006950">
    <property type="term" value="P:response to stress"/>
    <property type="evidence" value="ECO:0007669"/>
    <property type="project" value="TreeGrafter"/>
</dbReference>
<protein>
    <submittedName>
        <fullName evidence="2">MarR family transcriptional regulator</fullName>
    </submittedName>
</protein>
<dbReference type="RefSeq" id="WP_200314882.1">
    <property type="nucleotide sequence ID" value="NZ_JAENJH010000001.1"/>
</dbReference>
<dbReference type="PANTHER" id="PTHR33164:SF104">
    <property type="entry name" value="TRANSCRIPTIONAL REGULATORY PROTEIN"/>
    <property type="match status" value="1"/>
</dbReference>
<comment type="caution">
    <text evidence="2">The sequence shown here is derived from an EMBL/GenBank/DDBJ whole genome shotgun (WGS) entry which is preliminary data.</text>
</comment>
<dbReference type="PANTHER" id="PTHR33164">
    <property type="entry name" value="TRANSCRIPTIONAL REGULATOR, MARR FAMILY"/>
    <property type="match status" value="1"/>
</dbReference>
<sequence length="161" mass="17499">MDSVDRMIAAWHDSRPGLEVSQLEVVGRLLLCARHLEQALVGALKPLGLSFGDFDVLNTVRRVSAPVNPRELARSSLVTSGAMTARLDRLADAGLIERTADPADRRGVLVSLSSDGERVADEALRVVLCADEEFLAPLDPAQREAVAGLLRSLLRPHERED</sequence>
<organism evidence="2 3">
    <name type="scientific">Prauserella cavernicola</name>
    <dbReference type="NCBI Taxonomy" id="2800127"/>
    <lineage>
        <taxon>Bacteria</taxon>
        <taxon>Bacillati</taxon>
        <taxon>Actinomycetota</taxon>
        <taxon>Actinomycetes</taxon>
        <taxon>Pseudonocardiales</taxon>
        <taxon>Pseudonocardiaceae</taxon>
        <taxon>Prauserella</taxon>
    </lineage>
</organism>
<dbReference type="Gene3D" id="1.10.10.10">
    <property type="entry name" value="Winged helix-like DNA-binding domain superfamily/Winged helix DNA-binding domain"/>
    <property type="match status" value="1"/>
</dbReference>
<dbReference type="EMBL" id="JAENJH010000001">
    <property type="protein sequence ID" value="MBK1783509.1"/>
    <property type="molecule type" value="Genomic_DNA"/>
</dbReference>
<dbReference type="SMART" id="SM00347">
    <property type="entry name" value="HTH_MARR"/>
    <property type="match status" value="1"/>
</dbReference>
<dbReference type="InterPro" id="IPR036390">
    <property type="entry name" value="WH_DNA-bd_sf"/>
</dbReference>
<accession>A0A934QQE3</accession>
<dbReference type="PROSITE" id="PS50995">
    <property type="entry name" value="HTH_MARR_2"/>
    <property type="match status" value="1"/>
</dbReference>
<proteinExistence type="predicted"/>
<dbReference type="GO" id="GO:0003700">
    <property type="term" value="F:DNA-binding transcription factor activity"/>
    <property type="evidence" value="ECO:0007669"/>
    <property type="project" value="InterPro"/>
</dbReference>
<dbReference type="InterPro" id="IPR039422">
    <property type="entry name" value="MarR/SlyA-like"/>
</dbReference>
<reference evidence="2" key="1">
    <citation type="submission" date="2020-12" db="EMBL/GenBank/DDBJ databases">
        <title>Prauserella sp. ASG 168, a novel actinomycete isolated from cave rock.</title>
        <authorList>
            <person name="Suriyachadkun C."/>
        </authorList>
    </citation>
    <scope>NUCLEOTIDE SEQUENCE</scope>
    <source>
        <strain evidence="2">ASG 168</strain>
    </source>
</reference>
<evidence type="ECO:0000259" key="1">
    <source>
        <dbReference type="PROSITE" id="PS50995"/>
    </source>
</evidence>